<accession>A0A543HYQ5</accession>
<reference evidence="1 2" key="1">
    <citation type="submission" date="2019-06" db="EMBL/GenBank/DDBJ databases">
        <title>Sequencing the genomes of 1000 actinobacteria strains.</title>
        <authorList>
            <person name="Klenk H.-P."/>
        </authorList>
    </citation>
    <scope>NUCLEOTIDE SEQUENCE [LARGE SCALE GENOMIC DNA]</scope>
    <source>
        <strain evidence="1 2">DSM 18031</strain>
    </source>
</reference>
<sequence length="115" mass="12353">MKSHVETSTVQGRLTVDPGAMARVMGRAYADQEYRDTLLGSGCVSLLAEAGAVEPGTPITVFQDDNVTPWTFDVTRFDSGVLVRINVPAVDSDLTPLGEDWSFTLCCCPCCCCCP</sequence>
<evidence type="ECO:0000313" key="2">
    <source>
        <dbReference type="Proteomes" id="UP000318331"/>
    </source>
</evidence>
<name>A0A543HYQ5_9MICO</name>
<proteinExistence type="predicted"/>
<comment type="caution">
    <text evidence="1">The sequence shown here is derived from an EMBL/GenBank/DDBJ whole genome shotgun (WGS) entry which is preliminary data.</text>
</comment>
<dbReference type="EMBL" id="VFPN01000002">
    <property type="protein sequence ID" value="TQM63473.1"/>
    <property type="molecule type" value="Genomic_DNA"/>
</dbReference>
<dbReference type="Proteomes" id="UP000318331">
    <property type="component" value="Unassembled WGS sequence"/>
</dbReference>
<dbReference type="OrthoDB" id="9956731at2"/>
<dbReference type="AlphaFoldDB" id="A0A543HYQ5"/>
<gene>
    <name evidence="1" type="ORF">FB466_1736</name>
</gene>
<protein>
    <submittedName>
        <fullName evidence="1">Uncharacterized protein</fullName>
    </submittedName>
</protein>
<organism evidence="1 2">
    <name type="scientific">Klugiella xanthotipulae</name>
    <dbReference type="NCBI Taxonomy" id="244735"/>
    <lineage>
        <taxon>Bacteria</taxon>
        <taxon>Bacillati</taxon>
        <taxon>Actinomycetota</taxon>
        <taxon>Actinomycetes</taxon>
        <taxon>Micrococcales</taxon>
        <taxon>Microbacteriaceae</taxon>
        <taxon>Klugiella</taxon>
    </lineage>
</organism>
<keyword evidence="2" id="KW-1185">Reference proteome</keyword>
<evidence type="ECO:0000313" key="1">
    <source>
        <dbReference type="EMBL" id="TQM63473.1"/>
    </source>
</evidence>
<dbReference type="RefSeq" id="WP_141917574.1">
    <property type="nucleotide sequence ID" value="NZ_BAAAYS010000011.1"/>
</dbReference>